<dbReference type="InterPro" id="IPR052989">
    <property type="entry name" value="Mg-chelatase_DI-like"/>
</dbReference>
<dbReference type="InterPro" id="IPR041702">
    <property type="entry name" value="BchD/ChlD_VWA"/>
</dbReference>
<dbReference type="Proteomes" id="UP000010445">
    <property type="component" value="Unassembled WGS sequence"/>
</dbReference>
<dbReference type="EMBL" id="AMEM01000018">
    <property type="protein sequence ID" value="EKX90250.1"/>
    <property type="molecule type" value="Genomic_DNA"/>
</dbReference>
<name>L1MGS5_9CORY</name>
<feature type="domain" description="VWFA" evidence="2">
    <location>
        <begin position="39"/>
        <end position="175"/>
    </location>
</feature>
<comment type="similarity">
    <text evidence="1">Belongs to the Mg-chelatase subunits D/I family.</text>
</comment>
<dbReference type="PROSITE" id="PS50234">
    <property type="entry name" value="VWFA"/>
    <property type="match status" value="1"/>
</dbReference>
<dbReference type="HOGENOM" id="CLU_016684_2_1_11"/>
<dbReference type="PATRIC" id="fig|1035195.3.peg.1320"/>
<protein>
    <submittedName>
        <fullName evidence="3">von Willebrand factor type A domain protein</fullName>
    </submittedName>
</protein>
<dbReference type="InterPro" id="IPR036465">
    <property type="entry name" value="vWFA_dom_sf"/>
</dbReference>
<reference evidence="3 4" key="1">
    <citation type="submission" date="2012-05" db="EMBL/GenBank/DDBJ databases">
        <authorList>
            <person name="Weinstock G."/>
            <person name="Sodergren E."/>
            <person name="Lobos E.A."/>
            <person name="Fulton L."/>
            <person name="Fulton R."/>
            <person name="Courtney L."/>
            <person name="Fronick C."/>
            <person name="O'Laughlin M."/>
            <person name="Godfrey J."/>
            <person name="Wilson R.M."/>
            <person name="Miner T."/>
            <person name="Farmer C."/>
            <person name="Delehaunty K."/>
            <person name="Cordes M."/>
            <person name="Minx P."/>
            <person name="Tomlinson C."/>
            <person name="Chen J."/>
            <person name="Wollam A."/>
            <person name="Pepin K.H."/>
            <person name="Bhonagiri V."/>
            <person name="Zhang X."/>
            <person name="Suruliraj S."/>
            <person name="Warren W."/>
            <person name="Mitreva M."/>
            <person name="Mardis E.R."/>
            <person name="Wilson R.K."/>
        </authorList>
    </citation>
    <scope>NUCLEOTIDE SEQUENCE [LARGE SCALE GENOMIC DNA]</scope>
    <source>
        <strain evidence="3 4">F0235</strain>
    </source>
</reference>
<dbReference type="PANTHER" id="PTHR35023:SF1">
    <property type="entry name" value="MG-PROTOPORPHYRIN IX CHELATASE"/>
    <property type="match status" value="1"/>
</dbReference>
<comment type="caution">
    <text evidence="3">The sequence shown here is derived from an EMBL/GenBank/DDBJ whole genome shotgun (WGS) entry which is preliminary data.</text>
</comment>
<dbReference type="InterPro" id="IPR002035">
    <property type="entry name" value="VWF_A"/>
</dbReference>
<dbReference type="Gene3D" id="3.40.50.410">
    <property type="entry name" value="von Willebrand factor, type A domain"/>
    <property type="match status" value="1"/>
</dbReference>
<evidence type="ECO:0000256" key="1">
    <source>
        <dbReference type="ARBA" id="ARBA00005799"/>
    </source>
</evidence>
<dbReference type="STRING" id="1035195.HMPREF9997_01465"/>
<dbReference type="eggNOG" id="COG1240">
    <property type="taxonomic scope" value="Bacteria"/>
</dbReference>
<dbReference type="SMART" id="SM00327">
    <property type="entry name" value="VWA"/>
    <property type="match status" value="1"/>
</dbReference>
<evidence type="ECO:0000313" key="4">
    <source>
        <dbReference type="Proteomes" id="UP000010445"/>
    </source>
</evidence>
<sequence>MVGTVLAAADRGARIVGDLINFQPDDLRGSLRRGMESNLIVFLVDSSGSMAGRDRLSAVTGAVTSMLRDAYQRRDKVAVITVRGTAPELVLPPTGSIDVAIRRLAGLPTGGRTPLGEGLLMAHEVIAREYRKEPGRRALLVVLSDGRATSTSGMGGVRQAAGMIAQRRLAGSIVIDCEAGGRVRLGLASELARNLGGVCVQLGEINAASVAAVIQAM</sequence>
<evidence type="ECO:0000313" key="3">
    <source>
        <dbReference type="EMBL" id="EKX90250.1"/>
    </source>
</evidence>
<gene>
    <name evidence="3" type="ORF">HMPREF9997_01465</name>
</gene>
<dbReference type="AlphaFoldDB" id="L1MGS5"/>
<keyword evidence="4" id="KW-1185">Reference proteome</keyword>
<dbReference type="CDD" id="cd01451">
    <property type="entry name" value="vWA_Magnesium_chelatase"/>
    <property type="match status" value="1"/>
</dbReference>
<dbReference type="Pfam" id="PF13519">
    <property type="entry name" value="VWA_2"/>
    <property type="match status" value="1"/>
</dbReference>
<proteinExistence type="inferred from homology"/>
<organism evidence="3 4">
    <name type="scientific">Corynebacterium durum F0235</name>
    <dbReference type="NCBI Taxonomy" id="1035195"/>
    <lineage>
        <taxon>Bacteria</taxon>
        <taxon>Bacillati</taxon>
        <taxon>Actinomycetota</taxon>
        <taxon>Actinomycetes</taxon>
        <taxon>Mycobacteriales</taxon>
        <taxon>Corynebacteriaceae</taxon>
        <taxon>Corynebacterium</taxon>
    </lineage>
</organism>
<evidence type="ECO:0000259" key="2">
    <source>
        <dbReference type="PROSITE" id="PS50234"/>
    </source>
</evidence>
<accession>L1MGS5</accession>
<dbReference type="SUPFAM" id="SSF53300">
    <property type="entry name" value="vWA-like"/>
    <property type="match status" value="1"/>
</dbReference>
<dbReference type="PANTHER" id="PTHR35023">
    <property type="entry name" value="CHELATASE-RELATED"/>
    <property type="match status" value="1"/>
</dbReference>